<evidence type="ECO:0000256" key="4">
    <source>
        <dbReference type="ARBA" id="ARBA00022695"/>
    </source>
</evidence>
<dbReference type="InterPro" id="IPR043502">
    <property type="entry name" value="DNA/RNA_pol_sf"/>
</dbReference>
<dbReference type="SUPFAM" id="SSF56672">
    <property type="entry name" value="DNA/RNA polymerases"/>
    <property type="match status" value="1"/>
</dbReference>
<evidence type="ECO:0000256" key="6">
    <source>
        <dbReference type="ARBA" id="ARBA00022932"/>
    </source>
</evidence>
<dbReference type="EMBL" id="BARV01002155">
    <property type="protein sequence ID" value="GAH90146.1"/>
    <property type="molecule type" value="Genomic_DNA"/>
</dbReference>
<comment type="similarity">
    <text evidence="1">Belongs to the DNA polymerase type-B family.</text>
</comment>
<name>X1J615_9ZZZZ</name>
<protein>
    <recommendedName>
        <fullName evidence="2">DNA-directed DNA polymerase</fullName>
        <ecNumber evidence="2">2.7.7.7</ecNumber>
    </recommendedName>
</protein>
<keyword evidence="4" id="KW-0548">Nucleotidyltransferase</keyword>
<proteinExistence type="inferred from homology"/>
<evidence type="ECO:0000256" key="3">
    <source>
        <dbReference type="ARBA" id="ARBA00022679"/>
    </source>
</evidence>
<dbReference type="GO" id="GO:0003887">
    <property type="term" value="F:DNA-directed DNA polymerase activity"/>
    <property type="evidence" value="ECO:0007669"/>
    <property type="project" value="UniProtKB-KW"/>
</dbReference>
<feature type="domain" description="DNA-directed DNA polymerase family B mitochondria/virus" evidence="9">
    <location>
        <begin position="54"/>
        <end position="284"/>
    </location>
</feature>
<sequence>MRLFRWTKGKATLMIADNMNWFNNTIEEIGEWVGVEKIQIDWDNPDQDAAKRRCHNDVLTMVKEFKWWLKTIQEHDWGNFGITATKQAWNMYLHRFYQGHIYLHKGYRLCKLERAALKGARSDIQRMGRWFGQRFYDVDGNAHYASQQVKYPYPLKVHEHHNSVPVEHLVEALEKYAVIAKVLFTIPVPAIPHKVFTFRCYPTGTFTETLTTRELQFVLERGQIHQVYRFASYDQDTIFTEAIQEIRAKELEAKSKGNSVLALLYKKMRQGLYGKWAQRGRKTKRLEQCPPWAQDGTVIYDQALDEEKTYQKFGNEVVTCFRAHPGEHSIPELVRGSERVPVYLLFAVFG</sequence>
<evidence type="ECO:0000256" key="7">
    <source>
        <dbReference type="ARBA" id="ARBA00023125"/>
    </source>
</evidence>
<dbReference type="GO" id="GO:0006260">
    <property type="term" value="P:DNA replication"/>
    <property type="evidence" value="ECO:0007669"/>
    <property type="project" value="UniProtKB-KW"/>
</dbReference>
<dbReference type="GO" id="GO:0000166">
    <property type="term" value="F:nucleotide binding"/>
    <property type="evidence" value="ECO:0007669"/>
    <property type="project" value="InterPro"/>
</dbReference>
<keyword evidence="7" id="KW-0238">DNA-binding</keyword>
<evidence type="ECO:0000256" key="1">
    <source>
        <dbReference type="ARBA" id="ARBA00005755"/>
    </source>
</evidence>
<evidence type="ECO:0000256" key="5">
    <source>
        <dbReference type="ARBA" id="ARBA00022705"/>
    </source>
</evidence>
<dbReference type="AlphaFoldDB" id="X1J615"/>
<dbReference type="InterPro" id="IPR004868">
    <property type="entry name" value="DNA-dir_DNA_pol_B_mt/vir"/>
</dbReference>
<evidence type="ECO:0000259" key="9">
    <source>
        <dbReference type="Pfam" id="PF03175"/>
    </source>
</evidence>
<keyword evidence="3" id="KW-0808">Transferase</keyword>
<dbReference type="Pfam" id="PF03175">
    <property type="entry name" value="DNA_pol_B_2"/>
    <property type="match status" value="1"/>
</dbReference>
<gene>
    <name evidence="10" type="ORF">S06H3_05731</name>
</gene>
<evidence type="ECO:0000313" key="10">
    <source>
        <dbReference type="EMBL" id="GAH90146.1"/>
    </source>
</evidence>
<accession>X1J615</accession>
<reference evidence="10" key="1">
    <citation type="journal article" date="2014" name="Front. Microbiol.">
        <title>High frequency of phylogenetically diverse reductive dehalogenase-homologous genes in deep subseafloor sedimentary metagenomes.</title>
        <authorList>
            <person name="Kawai M."/>
            <person name="Futagami T."/>
            <person name="Toyoda A."/>
            <person name="Takaki Y."/>
            <person name="Nishi S."/>
            <person name="Hori S."/>
            <person name="Arai W."/>
            <person name="Tsubouchi T."/>
            <person name="Morono Y."/>
            <person name="Uchiyama I."/>
            <person name="Ito T."/>
            <person name="Fujiyama A."/>
            <person name="Inagaki F."/>
            <person name="Takami H."/>
        </authorList>
    </citation>
    <scope>NUCLEOTIDE SEQUENCE</scope>
    <source>
        <strain evidence="10">Expedition CK06-06</strain>
    </source>
</reference>
<comment type="catalytic activity">
    <reaction evidence="8">
        <text>DNA(n) + a 2'-deoxyribonucleoside 5'-triphosphate = DNA(n+1) + diphosphate</text>
        <dbReference type="Rhea" id="RHEA:22508"/>
        <dbReference type="Rhea" id="RHEA-COMP:17339"/>
        <dbReference type="Rhea" id="RHEA-COMP:17340"/>
        <dbReference type="ChEBI" id="CHEBI:33019"/>
        <dbReference type="ChEBI" id="CHEBI:61560"/>
        <dbReference type="ChEBI" id="CHEBI:173112"/>
        <dbReference type="EC" id="2.7.7.7"/>
    </reaction>
</comment>
<keyword evidence="5" id="KW-0235">DNA replication</keyword>
<dbReference type="GO" id="GO:0003677">
    <property type="term" value="F:DNA binding"/>
    <property type="evidence" value="ECO:0007669"/>
    <property type="project" value="UniProtKB-KW"/>
</dbReference>
<evidence type="ECO:0000256" key="2">
    <source>
        <dbReference type="ARBA" id="ARBA00012417"/>
    </source>
</evidence>
<dbReference type="EC" id="2.7.7.7" evidence="2"/>
<comment type="caution">
    <text evidence="10">The sequence shown here is derived from an EMBL/GenBank/DDBJ whole genome shotgun (WGS) entry which is preliminary data.</text>
</comment>
<keyword evidence="6" id="KW-0239">DNA-directed DNA polymerase</keyword>
<organism evidence="10">
    <name type="scientific">marine sediment metagenome</name>
    <dbReference type="NCBI Taxonomy" id="412755"/>
    <lineage>
        <taxon>unclassified sequences</taxon>
        <taxon>metagenomes</taxon>
        <taxon>ecological metagenomes</taxon>
    </lineage>
</organism>
<evidence type="ECO:0000256" key="8">
    <source>
        <dbReference type="ARBA" id="ARBA00049244"/>
    </source>
</evidence>